<sequence>MARSSRISIIICTYDRADYLRDTLQSLLKNKADPDRYELLIIDNNSSDNTPAVAHQFIDSFPDHNIRYIKESQQGLSFARNRGIREAKNPILLFLDDDILTGSQFIRHWLIFFDQHADAKCAGGRIEVQFDDPRPSWMSHFLLPLLGYHNLGSTVKTYGQRKYPFGGNMAFRQSIFDEYGFFNTDLGRKGEELKASEEKEFFRRLKNDNIEIYYLPDAKLDHRVDNERLTPDYIKRQAVGLGQSIALQLRQKTLASKIAKGSSELFKLIVSLGLFLPYTFTLQWSKAVMLIKFRKWILEGYLSVSQ</sequence>
<dbReference type="SUPFAM" id="SSF53448">
    <property type="entry name" value="Nucleotide-diphospho-sugar transferases"/>
    <property type="match status" value="1"/>
</dbReference>
<dbReference type="InterPro" id="IPR050834">
    <property type="entry name" value="Glycosyltransf_2"/>
</dbReference>
<keyword evidence="3" id="KW-1185">Reference proteome</keyword>
<keyword evidence="2" id="KW-0808">Transferase</keyword>
<comment type="caution">
    <text evidence="2">The sequence shown here is derived from an EMBL/GenBank/DDBJ whole genome shotgun (WGS) entry which is preliminary data.</text>
</comment>
<dbReference type="AlphaFoldDB" id="A0A5D3YJA8"/>
<dbReference type="Proteomes" id="UP000324595">
    <property type="component" value="Unassembled WGS sequence"/>
</dbReference>
<dbReference type="InterPro" id="IPR029044">
    <property type="entry name" value="Nucleotide-diphossugar_trans"/>
</dbReference>
<evidence type="ECO:0000259" key="1">
    <source>
        <dbReference type="Pfam" id="PF00535"/>
    </source>
</evidence>
<dbReference type="RefSeq" id="WP_148899869.1">
    <property type="nucleotide sequence ID" value="NZ_VNHY01000005.1"/>
</dbReference>
<dbReference type="Gene3D" id="3.90.550.10">
    <property type="entry name" value="Spore Coat Polysaccharide Biosynthesis Protein SpsA, Chain A"/>
    <property type="match status" value="1"/>
</dbReference>
<dbReference type="InterPro" id="IPR001173">
    <property type="entry name" value="Glyco_trans_2-like"/>
</dbReference>
<gene>
    <name evidence="2" type="ORF">LX73_2553</name>
</gene>
<evidence type="ECO:0000313" key="3">
    <source>
        <dbReference type="Proteomes" id="UP000324595"/>
    </source>
</evidence>
<dbReference type="PANTHER" id="PTHR43685:SF2">
    <property type="entry name" value="GLYCOSYLTRANSFERASE 2-LIKE DOMAIN-CONTAINING PROTEIN"/>
    <property type="match status" value="1"/>
</dbReference>
<name>A0A5D3YJA8_9BACT</name>
<accession>A0A5D3YJA8</accession>
<dbReference type="EMBL" id="VNHY01000005">
    <property type="protein sequence ID" value="TYP91727.1"/>
    <property type="molecule type" value="Genomic_DNA"/>
</dbReference>
<reference evidence="2 3" key="1">
    <citation type="submission" date="2019-07" db="EMBL/GenBank/DDBJ databases">
        <title>Genomic Encyclopedia of Archaeal and Bacterial Type Strains, Phase II (KMG-II): from individual species to whole genera.</title>
        <authorList>
            <person name="Goeker M."/>
        </authorList>
    </citation>
    <scope>NUCLEOTIDE SEQUENCE [LARGE SCALE GENOMIC DNA]</scope>
    <source>
        <strain evidence="2 3">DSM 21935</strain>
    </source>
</reference>
<proteinExistence type="predicted"/>
<dbReference type="GO" id="GO:0016740">
    <property type="term" value="F:transferase activity"/>
    <property type="evidence" value="ECO:0007669"/>
    <property type="project" value="UniProtKB-KW"/>
</dbReference>
<protein>
    <submittedName>
        <fullName evidence="2">Glycosyltransferase involved in cell wall bisynthesis</fullName>
    </submittedName>
</protein>
<organism evidence="2 3">
    <name type="scientific">Fodinibius salinus</name>
    <dbReference type="NCBI Taxonomy" id="860790"/>
    <lineage>
        <taxon>Bacteria</taxon>
        <taxon>Pseudomonadati</taxon>
        <taxon>Balneolota</taxon>
        <taxon>Balneolia</taxon>
        <taxon>Balneolales</taxon>
        <taxon>Balneolaceae</taxon>
        <taxon>Fodinibius</taxon>
    </lineage>
</organism>
<evidence type="ECO:0000313" key="2">
    <source>
        <dbReference type="EMBL" id="TYP91727.1"/>
    </source>
</evidence>
<dbReference type="PANTHER" id="PTHR43685">
    <property type="entry name" value="GLYCOSYLTRANSFERASE"/>
    <property type="match status" value="1"/>
</dbReference>
<dbReference type="CDD" id="cd00761">
    <property type="entry name" value="Glyco_tranf_GTA_type"/>
    <property type="match status" value="1"/>
</dbReference>
<feature type="domain" description="Glycosyltransferase 2-like" evidence="1">
    <location>
        <begin position="8"/>
        <end position="180"/>
    </location>
</feature>
<dbReference type="Pfam" id="PF00535">
    <property type="entry name" value="Glycos_transf_2"/>
    <property type="match status" value="1"/>
</dbReference>
<dbReference type="OrthoDB" id="597270at2"/>